<dbReference type="EMBL" id="CABEEZ010000101">
    <property type="protein sequence ID" value="VTR41733.1"/>
    <property type="molecule type" value="Genomic_DNA"/>
</dbReference>
<reference evidence="1" key="1">
    <citation type="submission" date="2019-05" db="EMBL/GenBank/DDBJ databases">
        <authorList>
            <consortium name="Pathogen Informatics"/>
        </authorList>
    </citation>
    <scope>NUCLEOTIDE SEQUENCE [LARGE SCALE GENOMIC DNA]</scope>
    <source>
        <strain evidence="1">NCTC12965</strain>
    </source>
</reference>
<evidence type="ECO:0000313" key="1">
    <source>
        <dbReference type="EMBL" id="VTR41733.1"/>
    </source>
</evidence>
<sequence>MLAASLARNSALAAISSGSAKRLRGIFCFICSATSPDHALRPNSVSTTVGEMAFTRHVVRPPLQCQNLGQTNHASLAGAVSQMIGQGDDSSLRGQVDNAATALTNKIVAHGLTGKEHPFQVHRHGAIPSVFGQFFRRIQRDNPGAIDQHIQPPEMGIGLRNRLFYRGFVGDVHHDAQRLLLIQLLGNLHHLCSAIPTARPAHRFADSIWQ</sequence>
<proteinExistence type="predicted"/>
<dbReference type="AlphaFoldDB" id="A0A4U9V7C3"/>
<protein>
    <submittedName>
        <fullName evidence="1">Uncharacterized protein</fullName>
    </submittedName>
</protein>
<accession>A0A4U9V7C3</accession>
<gene>
    <name evidence="1" type="ORF">NCTC12965_04722</name>
</gene>
<organism evidence="1">
    <name type="scientific">Serratia fonticola</name>
    <dbReference type="NCBI Taxonomy" id="47917"/>
    <lineage>
        <taxon>Bacteria</taxon>
        <taxon>Pseudomonadati</taxon>
        <taxon>Pseudomonadota</taxon>
        <taxon>Gammaproteobacteria</taxon>
        <taxon>Enterobacterales</taxon>
        <taxon>Yersiniaceae</taxon>
        <taxon>Serratia</taxon>
    </lineage>
</organism>
<name>A0A4U9V7C3_SERFO</name>